<gene>
    <name evidence="2" type="ORF">GOQ30_09250</name>
</gene>
<dbReference type="EMBL" id="WQLW01000006">
    <property type="protein sequence ID" value="MVO09342.1"/>
    <property type="molecule type" value="Genomic_DNA"/>
</dbReference>
<evidence type="ECO:0000313" key="3">
    <source>
        <dbReference type="Proteomes" id="UP000431264"/>
    </source>
</evidence>
<sequence>MKKIFFYFLLFTLLSYSQEETHIDNLFTIIDAQKQIHTYSTKVKFKFINILLKNNQYSSKLDPAIDENFIVFEEEIYFYLRKRYLKKFSAKKVEKLILEMNQYEKRIDFLKKIDFFKELEKAKKCPKEKLKINLQNEFERLGIE</sequence>
<evidence type="ECO:0000313" key="2">
    <source>
        <dbReference type="EMBL" id="MVO09342.1"/>
    </source>
</evidence>
<dbReference type="Proteomes" id="UP000431264">
    <property type="component" value="Unassembled WGS sequence"/>
</dbReference>
<feature type="coiled-coil region" evidence="1">
    <location>
        <begin position="86"/>
        <end position="113"/>
    </location>
</feature>
<organism evidence="2 3">
    <name type="scientific">Flavobacterium profundi</name>
    <dbReference type="NCBI Taxonomy" id="1774945"/>
    <lineage>
        <taxon>Bacteria</taxon>
        <taxon>Pseudomonadati</taxon>
        <taxon>Bacteroidota</taxon>
        <taxon>Flavobacteriia</taxon>
        <taxon>Flavobacteriales</taxon>
        <taxon>Flavobacteriaceae</taxon>
        <taxon>Flavobacterium</taxon>
    </lineage>
</organism>
<dbReference type="AlphaFoldDB" id="A0A6I4ILN9"/>
<comment type="caution">
    <text evidence="2">The sequence shown here is derived from an EMBL/GenBank/DDBJ whole genome shotgun (WGS) entry which is preliminary data.</text>
</comment>
<evidence type="ECO:0008006" key="4">
    <source>
        <dbReference type="Google" id="ProtNLM"/>
    </source>
</evidence>
<keyword evidence="3" id="KW-1185">Reference proteome</keyword>
<reference evidence="3" key="1">
    <citation type="submission" date="2019-05" db="EMBL/GenBank/DDBJ databases">
        <title>Flavobacterium profundi sp. nov., isolated from a deep-sea seamount.</title>
        <authorList>
            <person name="Zhang D.-C."/>
        </authorList>
    </citation>
    <scope>NUCLEOTIDE SEQUENCE [LARGE SCALE GENOMIC DNA]</scope>
    <source>
        <strain evidence="3">TP390</strain>
    </source>
</reference>
<evidence type="ECO:0000256" key="1">
    <source>
        <dbReference type="SAM" id="Coils"/>
    </source>
</evidence>
<name>A0A6I4ILN9_9FLAO</name>
<proteinExistence type="predicted"/>
<protein>
    <recommendedName>
        <fullName evidence="4">DUF4296 domain-containing protein</fullName>
    </recommendedName>
</protein>
<keyword evidence="1" id="KW-0175">Coiled coil</keyword>
<dbReference type="RefSeq" id="WP_140997727.1">
    <property type="nucleotide sequence ID" value="NZ_VDCZ01000006.1"/>
</dbReference>
<accession>A0A6I4ILN9</accession>